<keyword evidence="6" id="KW-1185">Reference proteome</keyword>
<reference evidence="6" key="1">
    <citation type="journal article" date="2019" name="Int. J. Syst. Evol. Microbiol.">
        <title>The Global Catalogue of Microorganisms (GCM) 10K type strain sequencing project: providing services to taxonomists for standard genome sequencing and annotation.</title>
        <authorList>
            <consortium name="The Broad Institute Genomics Platform"/>
            <consortium name="The Broad Institute Genome Sequencing Center for Infectious Disease"/>
            <person name="Wu L."/>
            <person name="Ma J."/>
        </authorList>
    </citation>
    <scope>NUCLEOTIDE SEQUENCE [LARGE SCALE GENOMIC DNA]</scope>
    <source>
        <strain evidence="6">JCM 16902</strain>
    </source>
</reference>
<dbReference type="Pfam" id="PF04616">
    <property type="entry name" value="Glyco_hydro_43"/>
    <property type="match status" value="1"/>
</dbReference>
<keyword evidence="2 4" id="KW-0378">Hydrolase</keyword>
<proteinExistence type="inferred from homology"/>
<dbReference type="RefSeq" id="WP_231487587.1">
    <property type="nucleotide sequence ID" value="NZ_BAAAZO010000005.1"/>
</dbReference>
<evidence type="ECO:0000313" key="6">
    <source>
        <dbReference type="Proteomes" id="UP001501074"/>
    </source>
</evidence>
<comment type="caution">
    <text evidence="5">The sequence shown here is derived from an EMBL/GenBank/DDBJ whole genome shotgun (WGS) entry which is preliminary data.</text>
</comment>
<organism evidence="5 6">
    <name type="scientific">Kineosporia mesophila</name>
    <dbReference type="NCBI Taxonomy" id="566012"/>
    <lineage>
        <taxon>Bacteria</taxon>
        <taxon>Bacillati</taxon>
        <taxon>Actinomycetota</taxon>
        <taxon>Actinomycetes</taxon>
        <taxon>Kineosporiales</taxon>
        <taxon>Kineosporiaceae</taxon>
        <taxon>Kineosporia</taxon>
    </lineage>
</organism>
<evidence type="ECO:0000256" key="3">
    <source>
        <dbReference type="ARBA" id="ARBA00023295"/>
    </source>
</evidence>
<dbReference type="PANTHER" id="PTHR22925:SF3">
    <property type="entry name" value="GLYCOSYL HYDROLASE FAMILY PROTEIN 43"/>
    <property type="match status" value="1"/>
</dbReference>
<keyword evidence="3 4" id="KW-0326">Glycosidase</keyword>
<dbReference type="Gene3D" id="2.60.120.260">
    <property type="entry name" value="Galactose-binding domain-like"/>
    <property type="match status" value="1"/>
</dbReference>
<dbReference type="Gene3D" id="2.115.10.20">
    <property type="entry name" value="Glycosyl hydrolase domain, family 43"/>
    <property type="match status" value="1"/>
</dbReference>
<name>A0ABP6ZMB4_9ACTN</name>
<evidence type="ECO:0000256" key="4">
    <source>
        <dbReference type="RuleBase" id="RU361187"/>
    </source>
</evidence>
<dbReference type="InterPro" id="IPR006710">
    <property type="entry name" value="Glyco_hydro_43"/>
</dbReference>
<evidence type="ECO:0000256" key="1">
    <source>
        <dbReference type="ARBA" id="ARBA00009865"/>
    </source>
</evidence>
<gene>
    <name evidence="5" type="ORF">GCM10022223_33220</name>
</gene>
<evidence type="ECO:0000313" key="5">
    <source>
        <dbReference type="EMBL" id="GAA3614342.1"/>
    </source>
</evidence>
<dbReference type="SUPFAM" id="SSF75005">
    <property type="entry name" value="Arabinanase/levansucrase/invertase"/>
    <property type="match status" value="1"/>
</dbReference>
<dbReference type="InterPro" id="IPR023296">
    <property type="entry name" value="Glyco_hydro_beta-prop_sf"/>
</dbReference>
<dbReference type="Proteomes" id="UP001501074">
    <property type="component" value="Unassembled WGS sequence"/>
</dbReference>
<evidence type="ECO:0000256" key="2">
    <source>
        <dbReference type="ARBA" id="ARBA00022801"/>
    </source>
</evidence>
<dbReference type="PANTHER" id="PTHR22925">
    <property type="entry name" value="GLYCOSYL HYDROLASE 43 FAMILY MEMBER"/>
    <property type="match status" value="1"/>
</dbReference>
<comment type="similarity">
    <text evidence="1 4">Belongs to the glycosyl hydrolase 43 family.</text>
</comment>
<protein>
    <submittedName>
        <fullName evidence="5">Family 43 glycosylhydrolase</fullName>
    </submittedName>
</protein>
<accession>A0ABP6ZMB4</accession>
<sequence length="599" mass="64085">MAGELSAEQRQAAYAGLDAAVAALVETRGLRDDVAEFATRDRRDYEGRAWKRFAIALEKARAVLRVAGPSKKTVVAAKNGLLDAAGGLTTISRGGLETIQNNTFWKDTDGNPIYSQGGGVFRFGDTYYWYGVQYTGAVKYYSNPTNPNSDTAFQAITVYSSQDLVHWKFENNVATPATAVHIPTSKDVTEDWFSRMDTLADTSWLGRLGVTYNENTGKYTIISQTGTRFGSGPTAGGDIFLQSDSPTGDFRYANIQAGFEGTGYQSTGDQTVFTDDDGSDYLVFSNPSGRANAYVAKISDADSLSVGPATRIGYVPAGREGNAMFKADGHYYVASSDLHGWNASTTHIIRSAGTDITGPYSADAVLDGSQQDYSHVTQSGFFINVTGTEQDTVLYAGDRWSDFAWNGLGYNDWVPITVNLDGTTHFNSLSQWKLNATSGKWAVGEGNNYVLNPDFAADRASVPTITGWAASADPGTTNTDFVTNSLPGADETRWSGKLRSATAFSGALSQTVAVPAGTYRFALKSLLTGQLDHARAHITGAPGEDYTLDLNAPTATWTDHGLESLQLTGGEVSIRIEAGGTGSANSICVDALSLMRTTD</sequence>
<dbReference type="EMBL" id="BAAAZO010000005">
    <property type="protein sequence ID" value="GAA3614342.1"/>
    <property type="molecule type" value="Genomic_DNA"/>
</dbReference>
<dbReference type="CDD" id="cd18823">
    <property type="entry name" value="GH43_RcAra43A-like"/>
    <property type="match status" value="1"/>
</dbReference>